<reference evidence="3 4" key="1">
    <citation type="submission" date="2018-04" db="EMBL/GenBank/DDBJ databases">
        <title>Genomic Encyclopedia of Type Strains, Phase III (KMG-III): the genomes of soil and plant-associated and newly described type strains.</title>
        <authorList>
            <person name="Whitman W."/>
        </authorList>
    </citation>
    <scope>NUCLEOTIDE SEQUENCE [LARGE SCALE GENOMIC DNA]</scope>
    <source>
        <strain evidence="3 4">MA101b</strain>
    </source>
</reference>
<dbReference type="GO" id="GO:0006355">
    <property type="term" value="P:regulation of DNA-templated transcription"/>
    <property type="evidence" value="ECO:0007669"/>
    <property type="project" value="InterPro"/>
</dbReference>
<dbReference type="AlphaFoldDB" id="A0A2T5GIB4"/>
<keyword evidence="4" id="KW-1185">Reference proteome</keyword>
<organism evidence="3 4">
    <name type="scientific">Sphingomonas aurantiaca</name>
    <dbReference type="NCBI Taxonomy" id="185949"/>
    <lineage>
        <taxon>Bacteria</taxon>
        <taxon>Pseudomonadati</taxon>
        <taxon>Pseudomonadota</taxon>
        <taxon>Alphaproteobacteria</taxon>
        <taxon>Sphingomonadales</taxon>
        <taxon>Sphingomonadaceae</taxon>
        <taxon>Sphingomonas</taxon>
    </lineage>
</organism>
<accession>A0A2T5GIB4</accession>
<dbReference type="Pfam" id="PF05443">
    <property type="entry name" value="ROS_MUCR"/>
    <property type="match status" value="1"/>
</dbReference>
<sequence>MTDTINPVELAAELTAAWLANPNTRTSADDVPAFLVSMHAAVIKLTDGSDAEAAAAPSQSHEPAVTARKSLASPDHIISMLDGKKYKTLRRHLTTNGLTPEQYRERFNLKADYPMVAANYSEARRAMAKSIGLGRKAGSTVEKTVDSAGKTVRKSGKAALDAAKKTLGNEE</sequence>
<proteinExistence type="inferred from homology"/>
<dbReference type="Proteomes" id="UP000244189">
    <property type="component" value="Unassembled WGS sequence"/>
</dbReference>
<dbReference type="Gene3D" id="1.10.10.1550">
    <property type="entry name" value="ROS/MUCR transcriptional regulator protein"/>
    <property type="match status" value="1"/>
</dbReference>
<evidence type="ECO:0000313" key="4">
    <source>
        <dbReference type="Proteomes" id="UP000244189"/>
    </source>
</evidence>
<dbReference type="GO" id="GO:0008270">
    <property type="term" value="F:zinc ion binding"/>
    <property type="evidence" value="ECO:0007669"/>
    <property type="project" value="InterPro"/>
</dbReference>
<comment type="similarity">
    <text evidence="1">Belongs to the ros/MucR family.</text>
</comment>
<dbReference type="GO" id="GO:0003677">
    <property type="term" value="F:DNA binding"/>
    <property type="evidence" value="ECO:0007669"/>
    <property type="project" value="InterPro"/>
</dbReference>
<evidence type="ECO:0000256" key="1">
    <source>
        <dbReference type="ARBA" id="ARBA00007031"/>
    </source>
</evidence>
<protein>
    <submittedName>
        <fullName evidence="3">MucR family transcriptional regulator</fullName>
    </submittedName>
</protein>
<feature type="region of interest" description="Disordered" evidence="2">
    <location>
        <begin position="138"/>
        <end position="171"/>
    </location>
</feature>
<comment type="caution">
    <text evidence="3">The sequence shown here is derived from an EMBL/GenBank/DDBJ whole genome shotgun (WGS) entry which is preliminary data.</text>
</comment>
<feature type="compositionally biased region" description="Basic and acidic residues" evidence="2">
    <location>
        <begin position="162"/>
        <end position="171"/>
    </location>
</feature>
<evidence type="ECO:0000313" key="3">
    <source>
        <dbReference type="EMBL" id="PTQ59049.1"/>
    </source>
</evidence>
<gene>
    <name evidence="3" type="ORF">C8J26_3375</name>
</gene>
<name>A0A2T5GIB4_9SPHN</name>
<dbReference type="EMBL" id="QAOG01000006">
    <property type="protein sequence ID" value="PTQ59049.1"/>
    <property type="molecule type" value="Genomic_DNA"/>
</dbReference>
<evidence type="ECO:0000256" key="2">
    <source>
        <dbReference type="SAM" id="MobiDB-lite"/>
    </source>
</evidence>
<dbReference type="InterPro" id="IPR008807">
    <property type="entry name" value="ROS_MUCR"/>
</dbReference>
<dbReference type="InterPro" id="IPR041920">
    <property type="entry name" value="ROS/MUCR_sf"/>
</dbReference>
<dbReference type="RefSeq" id="WP_107959322.1">
    <property type="nucleotide sequence ID" value="NZ_JASPFP010000001.1"/>
</dbReference>